<proteinExistence type="predicted"/>
<dbReference type="AlphaFoldDB" id="Q2R7B0"/>
<name>Q2R7B0_ORYSJ</name>
<sequence>MAPGQLQPPACAGRELSAAVMVDRGRRLAAAWPPRGRHVRAASEPRGAPLLPDSGSSDAPVYFEIVAEVPPATEQGKSCLSLDHVDPILQMF</sequence>
<protein>
    <submittedName>
        <fullName evidence="1">Retrotransposon protein, putative, Ty3-gypsy sub-class</fullName>
    </submittedName>
</protein>
<organism evidence="1 2">
    <name type="scientific">Oryza sativa subsp. japonica</name>
    <name type="common">Rice</name>
    <dbReference type="NCBI Taxonomy" id="39947"/>
    <lineage>
        <taxon>Eukaryota</taxon>
        <taxon>Viridiplantae</taxon>
        <taxon>Streptophyta</taxon>
        <taxon>Embryophyta</taxon>
        <taxon>Tracheophyta</taxon>
        <taxon>Spermatophyta</taxon>
        <taxon>Magnoliopsida</taxon>
        <taxon>Liliopsida</taxon>
        <taxon>Poales</taxon>
        <taxon>Poaceae</taxon>
        <taxon>BOP clade</taxon>
        <taxon>Oryzoideae</taxon>
        <taxon>Oryzeae</taxon>
        <taxon>Oryzinae</taxon>
        <taxon>Oryza</taxon>
        <taxon>Oryza sativa</taxon>
    </lineage>
</organism>
<gene>
    <name evidence="1" type="ordered locus">LOC_Os11g17220</name>
</gene>
<dbReference type="EMBL" id="AC135957">
    <property type="protein sequence ID" value="AAX96225.1"/>
    <property type="molecule type" value="Genomic_DNA"/>
</dbReference>
<evidence type="ECO:0000313" key="2">
    <source>
        <dbReference type="Proteomes" id="UP000000763"/>
    </source>
</evidence>
<evidence type="ECO:0000313" key="1">
    <source>
        <dbReference type="EMBL" id="AAX96225.1"/>
    </source>
</evidence>
<dbReference type="Proteomes" id="UP000000763">
    <property type="component" value="Chromosome 11"/>
</dbReference>
<accession>Q2R7B0</accession>
<reference evidence="2" key="2">
    <citation type="journal article" date="2008" name="Nucleic Acids Res.">
        <title>The rice annotation project database (RAP-DB): 2008 update.</title>
        <authorList>
            <consortium name="The rice annotation project (RAP)"/>
        </authorList>
    </citation>
    <scope>GENOME REANNOTATION</scope>
    <source>
        <strain evidence="2">cv. Nipponbare</strain>
    </source>
</reference>
<reference evidence="2" key="1">
    <citation type="journal article" date="2005" name="Nature">
        <title>The map-based sequence of the rice genome.</title>
        <authorList>
            <consortium name="International rice genome sequencing project (IRGSP)"/>
            <person name="Matsumoto T."/>
            <person name="Wu J."/>
            <person name="Kanamori H."/>
            <person name="Katayose Y."/>
            <person name="Fujisawa M."/>
            <person name="Namiki N."/>
            <person name="Mizuno H."/>
            <person name="Yamamoto K."/>
            <person name="Antonio B.A."/>
            <person name="Baba T."/>
            <person name="Sakata K."/>
            <person name="Nagamura Y."/>
            <person name="Aoki H."/>
            <person name="Arikawa K."/>
            <person name="Arita K."/>
            <person name="Bito T."/>
            <person name="Chiden Y."/>
            <person name="Fujitsuka N."/>
            <person name="Fukunaka R."/>
            <person name="Hamada M."/>
            <person name="Harada C."/>
            <person name="Hayashi A."/>
            <person name="Hijishita S."/>
            <person name="Honda M."/>
            <person name="Hosokawa S."/>
            <person name="Ichikawa Y."/>
            <person name="Idonuma A."/>
            <person name="Iijima M."/>
            <person name="Ikeda M."/>
            <person name="Ikeno M."/>
            <person name="Ito K."/>
            <person name="Ito S."/>
            <person name="Ito T."/>
            <person name="Ito Y."/>
            <person name="Ito Y."/>
            <person name="Iwabuchi A."/>
            <person name="Kamiya K."/>
            <person name="Karasawa W."/>
            <person name="Kurita K."/>
            <person name="Katagiri S."/>
            <person name="Kikuta A."/>
            <person name="Kobayashi H."/>
            <person name="Kobayashi N."/>
            <person name="Machita K."/>
            <person name="Maehara T."/>
            <person name="Masukawa M."/>
            <person name="Mizubayashi T."/>
            <person name="Mukai Y."/>
            <person name="Nagasaki H."/>
            <person name="Nagata Y."/>
            <person name="Naito S."/>
            <person name="Nakashima M."/>
            <person name="Nakama Y."/>
            <person name="Nakamichi Y."/>
            <person name="Nakamura M."/>
            <person name="Meguro A."/>
            <person name="Negishi M."/>
            <person name="Ohta I."/>
            <person name="Ohta T."/>
            <person name="Okamoto M."/>
            <person name="Ono N."/>
            <person name="Saji S."/>
            <person name="Sakaguchi M."/>
            <person name="Sakai K."/>
            <person name="Shibata M."/>
            <person name="Shimokawa T."/>
            <person name="Song J."/>
            <person name="Takazaki Y."/>
            <person name="Terasawa K."/>
            <person name="Tsugane M."/>
            <person name="Tsuji K."/>
            <person name="Ueda S."/>
            <person name="Waki K."/>
            <person name="Yamagata H."/>
            <person name="Yamamoto M."/>
            <person name="Yamamoto S."/>
            <person name="Yamane H."/>
            <person name="Yoshiki S."/>
            <person name="Yoshihara R."/>
            <person name="Yukawa K."/>
            <person name="Zhong H."/>
            <person name="Yano M."/>
            <person name="Yuan Q."/>
            <person name="Ouyang S."/>
            <person name="Liu J."/>
            <person name="Jones K.M."/>
            <person name="Gansberger K."/>
            <person name="Moffat K."/>
            <person name="Hill J."/>
            <person name="Bera J."/>
            <person name="Fadrosh D."/>
            <person name="Jin S."/>
            <person name="Johri S."/>
            <person name="Kim M."/>
            <person name="Overton L."/>
            <person name="Reardon M."/>
            <person name="Tsitrin T."/>
            <person name="Vuong H."/>
            <person name="Weaver B."/>
            <person name="Ciecko A."/>
            <person name="Tallon L."/>
            <person name="Jackson J."/>
            <person name="Pai G."/>
            <person name="Aken S.V."/>
            <person name="Utterback T."/>
            <person name="Reidmuller S."/>
            <person name="Feldblyum T."/>
            <person name="Hsiao J."/>
            <person name="Zismann V."/>
            <person name="Iobst S."/>
            <person name="de Vazeille A.R."/>
            <person name="Buell C.R."/>
            <person name="Ying K."/>
            <person name="Li Y."/>
            <person name="Lu T."/>
            <person name="Huang Y."/>
            <person name="Zhao Q."/>
            <person name="Feng Q."/>
            <person name="Zhang L."/>
            <person name="Zhu J."/>
            <person name="Weng Q."/>
            <person name="Mu J."/>
            <person name="Lu Y."/>
            <person name="Fan D."/>
            <person name="Liu Y."/>
            <person name="Guan J."/>
            <person name="Zhang Y."/>
            <person name="Yu S."/>
            <person name="Liu X."/>
            <person name="Zhang Y."/>
            <person name="Hong G."/>
            <person name="Han B."/>
            <person name="Choisne N."/>
            <person name="Demange N."/>
            <person name="Orjeda G."/>
            <person name="Samain S."/>
            <person name="Cattolico L."/>
            <person name="Pelletier E."/>
            <person name="Couloux A."/>
            <person name="Segurens B."/>
            <person name="Wincker P."/>
            <person name="D'Hont A."/>
            <person name="Scarpelli C."/>
            <person name="Weissenbach J."/>
            <person name="Salanoubat M."/>
            <person name="Quetier F."/>
            <person name="Yu Y."/>
            <person name="Kim H.R."/>
            <person name="Rambo T."/>
            <person name="Currie J."/>
            <person name="Collura K."/>
            <person name="Luo M."/>
            <person name="Yang T."/>
            <person name="Ammiraju J.S.S."/>
            <person name="Engler F."/>
            <person name="Soderlund C."/>
            <person name="Wing R.A."/>
            <person name="Palmer L.E."/>
            <person name="de la Bastide M."/>
            <person name="Spiegel L."/>
            <person name="Nascimento L."/>
            <person name="Zutavern T."/>
            <person name="O'Shaughnessy A."/>
            <person name="Dike S."/>
            <person name="Dedhia N."/>
            <person name="Preston R."/>
            <person name="Balija V."/>
            <person name="McCombie W.R."/>
            <person name="Chow T."/>
            <person name="Chen H."/>
            <person name="Chung M."/>
            <person name="Chen C."/>
            <person name="Shaw J."/>
            <person name="Wu H."/>
            <person name="Hsiao K."/>
            <person name="Chao Y."/>
            <person name="Chu M."/>
            <person name="Cheng C."/>
            <person name="Hour A."/>
            <person name="Lee P."/>
            <person name="Lin S."/>
            <person name="Lin Y."/>
            <person name="Liou J."/>
            <person name="Liu S."/>
            <person name="Hsing Y."/>
            <person name="Raghuvanshi S."/>
            <person name="Mohanty A."/>
            <person name="Bharti A.K."/>
            <person name="Gaur A."/>
            <person name="Gupta V."/>
            <person name="Kumar D."/>
            <person name="Ravi V."/>
            <person name="Vij S."/>
            <person name="Kapur A."/>
            <person name="Khurana P."/>
            <person name="Khurana P."/>
            <person name="Khurana J.P."/>
            <person name="Tyagi A.K."/>
            <person name="Gaikwad K."/>
            <person name="Singh A."/>
            <person name="Dalal V."/>
            <person name="Srivastava S."/>
            <person name="Dixit A."/>
            <person name="Pal A.K."/>
            <person name="Ghazi I.A."/>
            <person name="Yadav M."/>
            <person name="Pandit A."/>
            <person name="Bhargava A."/>
            <person name="Sureshbabu K."/>
            <person name="Batra K."/>
            <person name="Sharma T.R."/>
            <person name="Mohapatra T."/>
            <person name="Singh N.K."/>
            <person name="Messing J."/>
            <person name="Nelson A.B."/>
            <person name="Fuks G."/>
            <person name="Kavchok S."/>
            <person name="Keizer G."/>
            <person name="Linton E."/>
            <person name="Llaca V."/>
            <person name="Song R."/>
            <person name="Tanyolac B."/>
            <person name="Young S."/>
            <person name="Ho-Il K."/>
            <person name="Hahn J.H."/>
            <person name="Sangsakoo G."/>
            <person name="Vanavichit A."/>
            <person name="de Mattos Luiz.A.T."/>
            <person name="Zimmer P.D."/>
            <person name="Malone G."/>
            <person name="Dellagostin O."/>
            <person name="de Oliveira A.C."/>
            <person name="Bevan M."/>
            <person name="Bancroft I."/>
            <person name="Minx P."/>
            <person name="Cordum H."/>
            <person name="Wilson R."/>
            <person name="Cheng Z."/>
            <person name="Jin W."/>
            <person name="Jiang J."/>
            <person name="Leong S.A."/>
            <person name="Iwama H."/>
            <person name="Gojobori T."/>
            <person name="Itoh T."/>
            <person name="Niimura Y."/>
            <person name="Fujii Y."/>
            <person name="Habara T."/>
            <person name="Sakai H."/>
            <person name="Sato Y."/>
            <person name="Wilson G."/>
            <person name="Kumar K."/>
            <person name="McCouch S."/>
            <person name="Juretic N."/>
            <person name="Hoen D."/>
            <person name="Wright S."/>
            <person name="Bruskiewich R."/>
            <person name="Bureau T."/>
            <person name="Miyao A."/>
            <person name="Hirochika H."/>
            <person name="Nishikawa T."/>
            <person name="Kadowaki K."/>
            <person name="Sugiura M."/>
            <person name="Burr B."/>
            <person name="Sasaki T."/>
        </authorList>
    </citation>
    <scope>NUCLEOTIDE SEQUENCE [LARGE SCALE GENOMIC DNA]</scope>
    <source>
        <strain evidence="2">cv. Nipponbare</strain>
    </source>
</reference>